<dbReference type="InterPro" id="IPR047137">
    <property type="entry name" value="ORF3"/>
</dbReference>
<evidence type="ECO:0000313" key="4">
    <source>
        <dbReference type="Proteomes" id="UP001577267"/>
    </source>
</evidence>
<comment type="caution">
    <text evidence="3">The sequence shown here is derived from an EMBL/GenBank/DDBJ whole genome shotgun (WGS) entry which is preliminary data.</text>
</comment>
<dbReference type="SUPFAM" id="SSF55961">
    <property type="entry name" value="Bet v1-like"/>
    <property type="match status" value="1"/>
</dbReference>
<sequence>MAKHDDTAAQDGLRGSLERLSHELTGYLGARAHRLTKHTGDRVQQFAGRVAGAPAEHAKHMVKDATVEPVKKAIPGLGGKKDEDGDGGGGGGGGNQKVTTIIEAIDVGAPLRTCYNHWTSFEDFGEYMKGVQHVQEKDDTETEWRAKVGPSTRSWTATVQELEPEERITWTSEGDKGTNRGVVSFHELAPRLTRIVVVVEYSPAGFFEKTANLWRAQGRRLRLDLKRFQSHVMLADEEDEPEGRHQKIHEGEIAEDGDDDGEEREDEETDDPDDAVDEDDDEDFEDEDEDDDEDDEEEDEKPRKRGRR</sequence>
<organism evidence="3 4">
    <name type="scientific">Streptomyces carpaticus</name>
    <dbReference type="NCBI Taxonomy" id="285558"/>
    <lineage>
        <taxon>Bacteria</taxon>
        <taxon>Bacillati</taxon>
        <taxon>Actinomycetota</taxon>
        <taxon>Actinomycetes</taxon>
        <taxon>Kitasatosporales</taxon>
        <taxon>Streptomycetaceae</taxon>
        <taxon>Streptomyces</taxon>
    </lineage>
</organism>
<dbReference type="PANTHER" id="PTHR33824">
    <property type="entry name" value="POLYKETIDE CYCLASE/DEHYDRASE AND LIPID TRANSPORT SUPERFAMILY PROTEIN"/>
    <property type="match status" value="1"/>
</dbReference>
<feature type="compositionally biased region" description="Basic and acidic residues" evidence="1">
    <location>
        <begin position="242"/>
        <end position="252"/>
    </location>
</feature>
<feature type="region of interest" description="Disordered" evidence="1">
    <location>
        <begin position="73"/>
        <end position="96"/>
    </location>
</feature>
<keyword evidence="4" id="KW-1185">Reference proteome</keyword>
<dbReference type="Pfam" id="PF03364">
    <property type="entry name" value="Polyketide_cyc"/>
    <property type="match status" value="1"/>
</dbReference>
<evidence type="ECO:0000313" key="3">
    <source>
        <dbReference type="EMBL" id="MFB4197491.1"/>
    </source>
</evidence>
<evidence type="ECO:0000259" key="2">
    <source>
        <dbReference type="Pfam" id="PF03364"/>
    </source>
</evidence>
<dbReference type="EMBL" id="JBHGBT010000035">
    <property type="protein sequence ID" value="MFB4197491.1"/>
    <property type="molecule type" value="Genomic_DNA"/>
</dbReference>
<dbReference type="InterPro" id="IPR023393">
    <property type="entry name" value="START-like_dom_sf"/>
</dbReference>
<protein>
    <submittedName>
        <fullName evidence="3">SRPBCC family protein</fullName>
    </submittedName>
</protein>
<dbReference type="Proteomes" id="UP001577267">
    <property type="component" value="Unassembled WGS sequence"/>
</dbReference>
<gene>
    <name evidence="3" type="ORF">ACE11A_24430</name>
</gene>
<dbReference type="PANTHER" id="PTHR33824:SF7">
    <property type="entry name" value="POLYKETIDE CYCLASE_DEHYDRASE AND LIPID TRANSPORT SUPERFAMILY PROTEIN"/>
    <property type="match status" value="1"/>
</dbReference>
<feature type="region of interest" description="Disordered" evidence="1">
    <location>
        <begin position="234"/>
        <end position="308"/>
    </location>
</feature>
<dbReference type="RefSeq" id="WP_375065953.1">
    <property type="nucleotide sequence ID" value="NZ_JBHGBT010000035.1"/>
</dbReference>
<accession>A0ABV4ZTM9</accession>
<feature type="domain" description="Coenzyme Q-binding protein COQ10 START" evidence="2">
    <location>
        <begin position="107"/>
        <end position="227"/>
    </location>
</feature>
<dbReference type="CDD" id="cd07817">
    <property type="entry name" value="SRPBCC_8"/>
    <property type="match status" value="1"/>
</dbReference>
<dbReference type="Gene3D" id="3.30.530.20">
    <property type="match status" value="1"/>
</dbReference>
<reference evidence="3 4" key="1">
    <citation type="submission" date="2024-09" db="EMBL/GenBank/DDBJ databases">
        <title>Draft genome sequence of multifaceted antimicrobials producing Streptomyces sp. strain FH1.</title>
        <authorList>
            <person name="Hassan F."/>
            <person name="Ali H."/>
            <person name="Hassan N."/>
            <person name="Nawaz A."/>
        </authorList>
    </citation>
    <scope>NUCLEOTIDE SEQUENCE [LARGE SCALE GENOMIC DNA]</scope>
    <source>
        <strain evidence="3 4">FH1</strain>
    </source>
</reference>
<proteinExistence type="predicted"/>
<name>A0ABV4ZTM9_9ACTN</name>
<feature type="compositionally biased region" description="Acidic residues" evidence="1">
    <location>
        <begin position="253"/>
        <end position="299"/>
    </location>
</feature>
<dbReference type="InterPro" id="IPR005031">
    <property type="entry name" value="COQ10_START"/>
</dbReference>
<evidence type="ECO:0000256" key="1">
    <source>
        <dbReference type="SAM" id="MobiDB-lite"/>
    </source>
</evidence>